<protein>
    <submittedName>
        <fullName evidence="3">D-inositol-3-phosphate glycosyltransferase</fullName>
        <ecNumber evidence="3">2.4.1.250</ecNumber>
    </submittedName>
</protein>
<name>A0A5B8RGC6_9ZZZZ</name>
<keyword evidence="3" id="KW-0808">Transferase</keyword>
<dbReference type="SUPFAM" id="SSF53756">
    <property type="entry name" value="UDP-Glycosyltransferase/glycogen phosphorylase"/>
    <property type="match status" value="1"/>
</dbReference>
<evidence type="ECO:0000259" key="2">
    <source>
        <dbReference type="Pfam" id="PF13439"/>
    </source>
</evidence>
<dbReference type="PANTHER" id="PTHR12526">
    <property type="entry name" value="GLYCOSYLTRANSFERASE"/>
    <property type="match status" value="1"/>
</dbReference>
<feature type="domain" description="Glycosyltransferase subfamily 4-like N-terminal" evidence="2">
    <location>
        <begin position="18"/>
        <end position="176"/>
    </location>
</feature>
<sequence>MTVNATIGVLHTIDTTGPGGAETVFRQLATGLDPARFRSVVAITGEGWLADDLRAHGVTPVMLPGGRRRMSVRYLRALVGLIRRERIDVVQAHLFGTAVYASIAGLLTRRPVVATLHGSVDVDPADRVLALKFALLRAGLSAAVFVSDALRDGLAAGGVLPAGRCRRIYNGVDVARYRGIDRASARERLGAGDGEILLGALGNIRPAKDYGVLLEAMARLVDGPQGHRFRLVIAGQPDRHGLHEALLRRRDELGLGERVAFTGHCTDVPGLLGALDAFVLSSASEGLSIATLEAMAAGVPVVATRCGGPEEIVSHGETGWLVPAGDPAALATGLARVAGDPDLSARLAASGLARVRAEFSLEAMTGAYAGVYEQALARNGSCAPAPGWLP</sequence>
<keyword evidence="3" id="KW-0328">Glycosyltransferase</keyword>
<gene>
    <name evidence="3" type="primary">mshA_4</name>
    <name evidence="3" type="ORF">KBTEX_04052</name>
</gene>
<dbReference type="AlphaFoldDB" id="A0A5B8RGC6"/>
<dbReference type="PANTHER" id="PTHR12526:SF630">
    <property type="entry name" value="GLYCOSYLTRANSFERASE"/>
    <property type="match status" value="1"/>
</dbReference>
<evidence type="ECO:0000259" key="1">
    <source>
        <dbReference type="Pfam" id="PF00534"/>
    </source>
</evidence>
<dbReference type="InterPro" id="IPR001296">
    <property type="entry name" value="Glyco_trans_1"/>
</dbReference>
<feature type="domain" description="Glycosyl transferase family 1" evidence="1">
    <location>
        <begin position="182"/>
        <end position="349"/>
    </location>
</feature>
<proteinExistence type="predicted"/>
<accession>A0A5B8RGC6</accession>
<dbReference type="Gene3D" id="3.40.50.2000">
    <property type="entry name" value="Glycogen Phosphorylase B"/>
    <property type="match status" value="2"/>
</dbReference>
<dbReference type="EMBL" id="MN079327">
    <property type="protein sequence ID" value="QEA07691.1"/>
    <property type="molecule type" value="Genomic_DNA"/>
</dbReference>
<dbReference type="Pfam" id="PF13439">
    <property type="entry name" value="Glyco_transf_4"/>
    <property type="match status" value="1"/>
</dbReference>
<evidence type="ECO:0000313" key="3">
    <source>
        <dbReference type="EMBL" id="QEA07691.1"/>
    </source>
</evidence>
<dbReference type="EC" id="2.4.1.250" evidence="3"/>
<dbReference type="GO" id="GO:0102710">
    <property type="term" value="F:D-inositol-3-phosphate glycosyltransferase activity"/>
    <property type="evidence" value="ECO:0007669"/>
    <property type="project" value="UniProtKB-EC"/>
</dbReference>
<reference evidence="3" key="1">
    <citation type="submission" date="2019-06" db="EMBL/GenBank/DDBJ databases">
        <authorList>
            <person name="Murdoch R.W."/>
            <person name="Fathepure B."/>
        </authorList>
    </citation>
    <scope>NUCLEOTIDE SEQUENCE</scope>
</reference>
<dbReference type="InterPro" id="IPR028098">
    <property type="entry name" value="Glyco_trans_4-like_N"/>
</dbReference>
<organism evidence="3">
    <name type="scientific">uncultured organism</name>
    <dbReference type="NCBI Taxonomy" id="155900"/>
    <lineage>
        <taxon>unclassified sequences</taxon>
        <taxon>environmental samples</taxon>
    </lineage>
</organism>
<dbReference type="Pfam" id="PF00534">
    <property type="entry name" value="Glycos_transf_1"/>
    <property type="match status" value="1"/>
</dbReference>